<dbReference type="CDD" id="cd03053">
    <property type="entry name" value="GST_N_Phi"/>
    <property type="match status" value="1"/>
</dbReference>
<evidence type="ECO:0008006" key="7">
    <source>
        <dbReference type="Google" id="ProtNLM"/>
    </source>
</evidence>
<evidence type="ECO:0000313" key="5">
    <source>
        <dbReference type="EMBL" id="KAJ3516570.1"/>
    </source>
</evidence>
<dbReference type="InterPro" id="IPR011032">
    <property type="entry name" value="GroES-like_sf"/>
</dbReference>
<evidence type="ECO:0000256" key="1">
    <source>
        <dbReference type="ARBA" id="ARBA00010128"/>
    </source>
</evidence>
<dbReference type="InterPro" id="IPR020843">
    <property type="entry name" value="ER"/>
</dbReference>
<evidence type="ECO:0000259" key="4">
    <source>
        <dbReference type="PROSITE" id="PS50405"/>
    </source>
</evidence>
<evidence type="ECO:0000313" key="6">
    <source>
        <dbReference type="Proteomes" id="UP001148786"/>
    </source>
</evidence>
<dbReference type="SUPFAM" id="SSF47616">
    <property type="entry name" value="GST C-terminal domain-like"/>
    <property type="match status" value="1"/>
</dbReference>
<dbReference type="PANTHER" id="PTHR45348:SF2">
    <property type="entry name" value="ZINC-TYPE ALCOHOL DEHYDROGENASE-LIKE PROTEIN C2E1P3.01"/>
    <property type="match status" value="1"/>
</dbReference>
<dbReference type="GO" id="GO:0016740">
    <property type="term" value="F:transferase activity"/>
    <property type="evidence" value="ECO:0007669"/>
    <property type="project" value="UniProtKB-KW"/>
</dbReference>
<dbReference type="SFLD" id="SFLDG01154">
    <property type="entry name" value="Main.5:_Phi-like"/>
    <property type="match status" value="1"/>
</dbReference>
<dbReference type="SUPFAM" id="SSF52833">
    <property type="entry name" value="Thioredoxin-like"/>
    <property type="match status" value="1"/>
</dbReference>
<dbReference type="SUPFAM" id="SSF51735">
    <property type="entry name" value="NAD(P)-binding Rossmann-fold domains"/>
    <property type="match status" value="2"/>
</dbReference>
<organism evidence="5 6">
    <name type="scientific">Agrocybe chaxingu</name>
    <dbReference type="NCBI Taxonomy" id="84603"/>
    <lineage>
        <taxon>Eukaryota</taxon>
        <taxon>Fungi</taxon>
        <taxon>Dikarya</taxon>
        <taxon>Basidiomycota</taxon>
        <taxon>Agaricomycotina</taxon>
        <taxon>Agaricomycetes</taxon>
        <taxon>Agaricomycetidae</taxon>
        <taxon>Agaricales</taxon>
        <taxon>Agaricineae</taxon>
        <taxon>Strophariaceae</taxon>
        <taxon>Agrocybe</taxon>
    </lineage>
</organism>
<dbReference type="InterPro" id="IPR040079">
    <property type="entry name" value="Glutathione_S-Trfase"/>
</dbReference>
<dbReference type="InterPro" id="IPR013154">
    <property type="entry name" value="ADH-like_N"/>
</dbReference>
<dbReference type="PANTHER" id="PTHR45348">
    <property type="entry name" value="HYPOTHETICAL OXIDOREDUCTASE (EUROFUNG)"/>
    <property type="match status" value="1"/>
</dbReference>
<dbReference type="InterPro" id="IPR004045">
    <property type="entry name" value="Glutathione_S-Trfase_N"/>
</dbReference>
<dbReference type="Pfam" id="PF13417">
    <property type="entry name" value="GST_N_3"/>
    <property type="match status" value="1"/>
</dbReference>
<evidence type="ECO:0000256" key="2">
    <source>
        <dbReference type="ARBA" id="ARBA00022679"/>
    </source>
</evidence>
<protein>
    <recommendedName>
        <fullName evidence="7">Glutathione S-transferase</fullName>
    </recommendedName>
</protein>
<sequence length="759" mass="82043">MVLKLYGHPASTCTKRVALLLHEKQVPFKFATIDLFKREQKSPENTMRQPFGQVPYIDDDGFILYESRAICHYIASKYPDQGTKGLIPTDLKGNALFQQAVSVELSNFNGTAAKLVFEKLVKRFHGGVTDQALFDSLVATLDSKMQVYDQILSKQRYLAGDNLTLADLYHLPVAAMLPIAEANVFENKPHVLRWFNDISSRSSWQAVKDVEEVAEDFKNGDRAFGRRLFASRTNSFQQYSIALQHRLGLRRVFRSMKWGHPAFHSTQPTAEGRGKYVWQAIAILGGAGSVGQTVSIIQLAKLSGFPRIITTASPKNAGVVASLDPTAILDRNLSALELSAEIAKIIDAALEIVAPGGTVTSLLTPDASLKITGNRRIFQVLGLVSIASAARVVPNGLAGIVDGLKRIEQSNLTSEACSVFLTKKFGDFVVGEAVKYKPGPGEILIKVQAAALNPVDWKVQKYGVFVDAYPAILGTDLAGEVEEVGNGVKEFQKGDRVVTQGQFNANDKAGFQQYALALASTVSKIPANITVDEASTLPVALTCSYVAFYNTEPNGLGFEPPVTPQAQGKYAGKPIVILGGASSVGQFAIQLAKISGFSPIITTASLKHADFLKSLGATAIIDRNLSSTDLKTEISKLTSSSIDVVYDSISLPATQQIGAGLLSSGGRLATVLPPPEGLKLDANKKSIVVLGMLRKPENVELLEIFYHDHLESFLAKGLIKPNRVEVLPDGLPGIIAGLKRLEKEDVSRLKFVGRPQETA</sequence>
<dbReference type="InterPro" id="IPR036282">
    <property type="entry name" value="Glutathione-S-Trfase_C_sf"/>
</dbReference>
<gene>
    <name evidence="5" type="ORF">NLJ89_g1036</name>
</gene>
<feature type="domain" description="GST N-terminal" evidence="3">
    <location>
        <begin position="1"/>
        <end position="82"/>
    </location>
</feature>
<dbReference type="GO" id="GO:0016651">
    <property type="term" value="F:oxidoreductase activity, acting on NAD(P)H"/>
    <property type="evidence" value="ECO:0007669"/>
    <property type="project" value="InterPro"/>
</dbReference>
<dbReference type="SMART" id="SM00829">
    <property type="entry name" value="PKS_ER"/>
    <property type="match status" value="1"/>
</dbReference>
<dbReference type="EMBL" id="JANKHO010000050">
    <property type="protein sequence ID" value="KAJ3516570.1"/>
    <property type="molecule type" value="Genomic_DNA"/>
</dbReference>
<dbReference type="Gene3D" id="3.40.50.720">
    <property type="entry name" value="NAD(P)-binding Rossmann-like Domain"/>
    <property type="match status" value="2"/>
</dbReference>
<dbReference type="Proteomes" id="UP001148786">
    <property type="component" value="Unassembled WGS sequence"/>
</dbReference>
<dbReference type="SFLD" id="SFLDG00358">
    <property type="entry name" value="Main_(cytGST)"/>
    <property type="match status" value="1"/>
</dbReference>
<reference evidence="5" key="1">
    <citation type="submission" date="2022-07" db="EMBL/GenBank/DDBJ databases">
        <title>Genome Sequence of Agrocybe chaxingu.</title>
        <authorList>
            <person name="Buettner E."/>
        </authorList>
    </citation>
    <scope>NUCLEOTIDE SEQUENCE</scope>
    <source>
        <strain evidence="5">MP-N11</strain>
    </source>
</reference>
<dbReference type="InterPro" id="IPR047122">
    <property type="entry name" value="Trans-enoyl_RdTase-like"/>
</dbReference>
<keyword evidence="6" id="KW-1185">Reference proteome</keyword>
<dbReference type="GO" id="GO:0009636">
    <property type="term" value="P:response to toxic substance"/>
    <property type="evidence" value="ECO:0007669"/>
    <property type="project" value="UniProtKB-ARBA"/>
</dbReference>
<dbReference type="InterPro" id="IPR013149">
    <property type="entry name" value="ADH-like_C"/>
</dbReference>
<comment type="caution">
    <text evidence="5">The sequence shown here is derived from an EMBL/GenBank/DDBJ whole genome shotgun (WGS) entry which is preliminary data.</text>
</comment>
<comment type="similarity">
    <text evidence="1">Belongs to the GST superfamily. Phi family.</text>
</comment>
<keyword evidence="2" id="KW-0808">Transferase</keyword>
<dbReference type="PROSITE" id="PS50405">
    <property type="entry name" value="GST_CTER"/>
    <property type="match status" value="1"/>
</dbReference>
<dbReference type="AlphaFoldDB" id="A0A9W8N0U8"/>
<dbReference type="InterPro" id="IPR036249">
    <property type="entry name" value="Thioredoxin-like_sf"/>
</dbReference>
<dbReference type="Gene3D" id="1.20.1050.10">
    <property type="match status" value="1"/>
</dbReference>
<feature type="domain" description="GST C-terminal" evidence="4">
    <location>
        <begin position="90"/>
        <end position="217"/>
    </location>
</feature>
<dbReference type="CDD" id="cd08249">
    <property type="entry name" value="enoyl_reductase_like"/>
    <property type="match status" value="1"/>
</dbReference>
<dbReference type="InterPro" id="IPR004046">
    <property type="entry name" value="GST_C"/>
</dbReference>
<dbReference type="InterPro" id="IPR036291">
    <property type="entry name" value="NAD(P)-bd_dom_sf"/>
</dbReference>
<dbReference type="PROSITE" id="PS50404">
    <property type="entry name" value="GST_NTER"/>
    <property type="match status" value="1"/>
</dbReference>
<dbReference type="Gene3D" id="3.40.30.10">
    <property type="entry name" value="Glutaredoxin"/>
    <property type="match status" value="1"/>
</dbReference>
<proteinExistence type="inferred from homology"/>
<dbReference type="OrthoDB" id="3233595at2759"/>
<evidence type="ECO:0000259" key="3">
    <source>
        <dbReference type="PROSITE" id="PS50404"/>
    </source>
</evidence>
<accession>A0A9W8N0U8</accession>
<dbReference type="Pfam" id="PF00043">
    <property type="entry name" value="GST_C"/>
    <property type="match status" value="1"/>
</dbReference>
<dbReference type="FunFam" id="3.40.30.10:FF:000016">
    <property type="entry name" value="Glutathione S-transferase F2"/>
    <property type="match status" value="1"/>
</dbReference>
<dbReference type="SFLD" id="SFLDS00019">
    <property type="entry name" value="Glutathione_Transferase_(cytos"/>
    <property type="match status" value="1"/>
</dbReference>
<dbReference type="InterPro" id="IPR010987">
    <property type="entry name" value="Glutathione-S-Trfase_C-like"/>
</dbReference>
<dbReference type="Pfam" id="PF08240">
    <property type="entry name" value="ADH_N"/>
    <property type="match status" value="1"/>
</dbReference>
<dbReference type="Pfam" id="PF00107">
    <property type="entry name" value="ADH_zinc_N"/>
    <property type="match status" value="1"/>
</dbReference>
<dbReference type="FunFam" id="1.20.1050.10:FF:000004">
    <property type="entry name" value="Glutathione S-transferase F2"/>
    <property type="match status" value="1"/>
</dbReference>
<name>A0A9W8N0U8_9AGAR</name>
<dbReference type="Gene3D" id="3.90.180.10">
    <property type="entry name" value="Medium-chain alcohol dehydrogenases, catalytic domain"/>
    <property type="match status" value="1"/>
</dbReference>
<dbReference type="SUPFAM" id="SSF50129">
    <property type="entry name" value="GroES-like"/>
    <property type="match status" value="1"/>
</dbReference>